<reference evidence="2" key="2">
    <citation type="submission" date="2020-09" db="EMBL/GenBank/DDBJ databases">
        <authorList>
            <person name="Sun Q."/>
            <person name="Ohkuma M."/>
        </authorList>
    </citation>
    <scope>NUCLEOTIDE SEQUENCE</scope>
    <source>
        <strain evidence="2">JCM 5016</strain>
    </source>
</reference>
<accession>A0A918RYU6</accession>
<keyword evidence="1" id="KW-0812">Transmembrane</keyword>
<dbReference type="EMBL" id="BMWH01000037">
    <property type="protein sequence ID" value="GHA13969.1"/>
    <property type="molecule type" value="Genomic_DNA"/>
</dbReference>
<evidence type="ECO:0000313" key="3">
    <source>
        <dbReference type="Proteomes" id="UP000623010"/>
    </source>
</evidence>
<keyword evidence="3" id="KW-1185">Reference proteome</keyword>
<organism evidence="2 3">
    <name type="scientific">Streptomyces echinoruber</name>
    <dbReference type="NCBI Taxonomy" id="68898"/>
    <lineage>
        <taxon>Bacteria</taxon>
        <taxon>Bacillati</taxon>
        <taxon>Actinomycetota</taxon>
        <taxon>Actinomycetes</taxon>
        <taxon>Kitasatosporales</taxon>
        <taxon>Streptomycetaceae</taxon>
        <taxon>Streptomyces</taxon>
    </lineage>
</organism>
<dbReference type="Proteomes" id="UP000623010">
    <property type="component" value="Unassembled WGS sequence"/>
</dbReference>
<keyword evidence="1" id="KW-0472">Membrane</keyword>
<sequence length="101" mass="11015">MAVTHHITATSENGQTHTVNLERNFVLDTGRGTLVCNSCGWRDSPLSVRKTYMEFAGEHLAQAHGANLDLAYSASASFRRLQLVAPLLAVGVVLLGMMFLR</sequence>
<protein>
    <submittedName>
        <fullName evidence="2">Uncharacterized protein</fullName>
    </submittedName>
</protein>
<reference evidence="2" key="1">
    <citation type="journal article" date="2014" name="Int. J. Syst. Evol. Microbiol.">
        <title>Complete genome sequence of Corynebacterium casei LMG S-19264T (=DSM 44701T), isolated from a smear-ripened cheese.</title>
        <authorList>
            <consortium name="US DOE Joint Genome Institute (JGI-PGF)"/>
            <person name="Walter F."/>
            <person name="Albersmeier A."/>
            <person name="Kalinowski J."/>
            <person name="Ruckert C."/>
        </authorList>
    </citation>
    <scope>NUCLEOTIDE SEQUENCE</scope>
    <source>
        <strain evidence="2">JCM 5016</strain>
    </source>
</reference>
<gene>
    <name evidence="2" type="ORF">GCM10010389_60970</name>
</gene>
<feature type="transmembrane region" description="Helical" evidence="1">
    <location>
        <begin position="83"/>
        <end position="100"/>
    </location>
</feature>
<proteinExistence type="predicted"/>
<evidence type="ECO:0000256" key="1">
    <source>
        <dbReference type="SAM" id="Phobius"/>
    </source>
</evidence>
<evidence type="ECO:0000313" key="2">
    <source>
        <dbReference type="EMBL" id="GHA13969.1"/>
    </source>
</evidence>
<dbReference type="AlphaFoldDB" id="A0A918RYU6"/>
<comment type="caution">
    <text evidence="2">The sequence shown here is derived from an EMBL/GenBank/DDBJ whole genome shotgun (WGS) entry which is preliminary data.</text>
</comment>
<keyword evidence="1" id="KW-1133">Transmembrane helix</keyword>
<name>A0A918RYU6_9ACTN</name>